<feature type="domain" description="FAS1" evidence="2">
    <location>
        <begin position="37"/>
        <end position="152"/>
    </location>
</feature>
<name>A0ABV5K094_9FLAO</name>
<feature type="non-terminal residue" evidence="3">
    <location>
        <position position="152"/>
    </location>
</feature>
<dbReference type="PROSITE" id="PS51257">
    <property type="entry name" value="PROKAR_LIPOPROTEIN"/>
    <property type="match status" value="1"/>
</dbReference>
<dbReference type="InterPro" id="IPR050904">
    <property type="entry name" value="Adhesion/Biosynth-related"/>
</dbReference>
<dbReference type="PROSITE" id="PS50213">
    <property type="entry name" value="FAS1"/>
    <property type="match status" value="1"/>
</dbReference>
<dbReference type="Pfam" id="PF02469">
    <property type="entry name" value="Fasciclin"/>
    <property type="match status" value="1"/>
</dbReference>
<reference evidence="3 4" key="1">
    <citation type="submission" date="2024-09" db="EMBL/GenBank/DDBJ databases">
        <authorList>
            <person name="Sun Q."/>
            <person name="Mori K."/>
        </authorList>
    </citation>
    <scope>NUCLEOTIDE SEQUENCE [LARGE SCALE GENOMIC DNA]</scope>
    <source>
        <strain evidence="3 4">JCM 13034</strain>
    </source>
</reference>
<evidence type="ECO:0000256" key="1">
    <source>
        <dbReference type="SAM" id="SignalP"/>
    </source>
</evidence>
<dbReference type="InterPro" id="IPR000782">
    <property type="entry name" value="FAS1_domain"/>
</dbReference>
<proteinExistence type="predicted"/>
<comment type="caution">
    <text evidence="3">The sequence shown here is derived from an EMBL/GenBank/DDBJ whole genome shotgun (WGS) entry which is preliminary data.</text>
</comment>
<feature type="signal peptide" evidence="1">
    <location>
        <begin position="1"/>
        <end position="23"/>
    </location>
</feature>
<organism evidence="3 4">
    <name type="scientific">Lutibacter litoralis</name>
    <dbReference type="NCBI Taxonomy" id="321268"/>
    <lineage>
        <taxon>Bacteria</taxon>
        <taxon>Pseudomonadati</taxon>
        <taxon>Bacteroidota</taxon>
        <taxon>Flavobacteriia</taxon>
        <taxon>Flavobacteriales</taxon>
        <taxon>Flavobacteriaceae</taxon>
        <taxon>Lutibacter</taxon>
    </lineage>
</organism>
<keyword evidence="4" id="KW-1185">Reference proteome</keyword>
<dbReference type="EMBL" id="JBHMDX010000006">
    <property type="protein sequence ID" value="MFB9272023.1"/>
    <property type="molecule type" value="Genomic_DNA"/>
</dbReference>
<gene>
    <name evidence="3" type="ORF">ACFFT3_08985</name>
</gene>
<dbReference type="Gene3D" id="2.30.180.10">
    <property type="entry name" value="FAS1 domain"/>
    <property type="match status" value="1"/>
</dbReference>
<dbReference type="SUPFAM" id="SSF82153">
    <property type="entry name" value="FAS1 domain"/>
    <property type="match status" value="1"/>
</dbReference>
<feature type="chain" id="PRO_5047419724" evidence="1">
    <location>
        <begin position="24"/>
        <end position="152"/>
    </location>
</feature>
<dbReference type="InterPro" id="IPR036378">
    <property type="entry name" value="FAS1_dom_sf"/>
</dbReference>
<protein>
    <submittedName>
        <fullName evidence="3">Fasciclin domain-containing protein</fullName>
    </submittedName>
</protein>
<dbReference type="PANTHER" id="PTHR10900:SF77">
    <property type="entry name" value="FI19380P1"/>
    <property type="match status" value="1"/>
</dbReference>
<dbReference type="Proteomes" id="UP001589665">
    <property type="component" value="Unassembled WGS sequence"/>
</dbReference>
<evidence type="ECO:0000313" key="3">
    <source>
        <dbReference type="EMBL" id="MFB9272023.1"/>
    </source>
</evidence>
<evidence type="ECO:0000259" key="2">
    <source>
        <dbReference type="PROSITE" id="PS50213"/>
    </source>
</evidence>
<accession>A0ABV5K094</accession>
<dbReference type="RefSeq" id="WP_386658538.1">
    <property type="nucleotide sequence ID" value="NZ_JBHMDX010000006.1"/>
</dbReference>
<keyword evidence="1" id="KW-0732">Signal</keyword>
<dbReference type="PANTHER" id="PTHR10900">
    <property type="entry name" value="PERIOSTIN-RELATED"/>
    <property type="match status" value="1"/>
</dbReference>
<evidence type="ECO:0000313" key="4">
    <source>
        <dbReference type="Proteomes" id="UP001589665"/>
    </source>
</evidence>
<sequence>MKKLPYILTFILTLMLSIGLTSCNDDDDDIVKIPEIKTIADFVVANSDNYSSLLAALQKANLVETLSGDTMYTVFAPNNDAFAAFLTSAGFDSLDDVPVDVLTQILLNHVVAGNVQSGDLATGYVNSLSTATPNGANMSMYIDLADGVKING</sequence>